<feature type="domain" description="Anaphase-promoting complex subunit 1 beta-sandwich" evidence="14">
    <location>
        <begin position="1089"/>
        <end position="1150"/>
    </location>
</feature>
<dbReference type="Pfam" id="PF12859">
    <property type="entry name" value="ANAPC1"/>
    <property type="match status" value="2"/>
</dbReference>
<evidence type="ECO:0000256" key="10">
    <source>
        <dbReference type="ARBA" id="ARBA00023306"/>
    </source>
</evidence>
<dbReference type="GO" id="GO:0031145">
    <property type="term" value="P:anaphase-promoting complex-dependent catabolic process"/>
    <property type="evidence" value="ECO:0007669"/>
    <property type="project" value="TreeGrafter"/>
</dbReference>
<proteinExistence type="inferred from homology"/>
<dbReference type="GO" id="GO:0060090">
    <property type="term" value="F:molecular adaptor activity"/>
    <property type="evidence" value="ECO:0007669"/>
    <property type="project" value="TreeGrafter"/>
</dbReference>
<dbReference type="InterPro" id="IPR011989">
    <property type="entry name" value="ARM-like"/>
</dbReference>
<protein>
    <recommendedName>
        <fullName evidence="4">Anaphase-promoting complex subunit 1</fullName>
    </recommendedName>
</protein>
<dbReference type="OrthoDB" id="26401at2759"/>
<dbReference type="GO" id="GO:0005680">
    <property type="term" value="C:anaphase-promoting complex"/>
    <property type="evidence" value="ECO:0007669"/>
    <property type="project" value="InterPro"/>
</dbReference>
<dbReference type="FunFam" id="1.25.10.10:FF:000338">
    <property type="entry name" value="Anaphase-promoting complex subunit 1"/>
    <property type="match status" value="1"/>
</dbReference>
<dbReference type="InterPro" id="IPR048971">
    <property type="entry name" value="Apc1_3rd"/>
</dbReference>
<reference evidence="16" key="1">
    <citation type="submission" date="2025-08" db="UniProtKB">
        <authorList>
            <consortium name="RefSeq"/>
        </authorList>
    </citation>
    <scope>IDENTIFICATION</scope>
</reference>
<evidence type="ECO:0000313" key="15">
    <source>
        <dbReference type="Proteomes" id="UP000504607"/>
    </source>
</evidence>
<dbReference type="PANTHER" id="PTHR12827:SF3">
    <property type="entry name" value="ANAPHASE-PROMOTING COMPLEX SUBUNIT 1"/>
    <property type="match status" value="1"/>
</dbReference>
<evidence type="ECO:0000256" key="8">
    <source>
        <dbReference type="ARBA" id="ARBA00022786"/>
    </source>
</evidence>
<evidence type="ECO:0000259" key="14">
    <source>
        <dbReference type="Pfam" id="PF21282"/>
    </source>
</evidence>
<keyword evidence="15" id="KW-1185">Reference proteome</keyword>
<feature type="transmembrane region" description="Helical" evidence="11">
    <location>
        <begin position="1022"/>
        <end position="1041"/>
    </location>
</feature>
<evidence type="ECO:0000256" key="3">
    <source>
        <dbReference type="ARBA" id="ARBA00010547"/>
    </source>
</evidence>
<dbReference type="FunFam" id="1.25.10.10:FF:000211">
    <property type="entry name" value="Anaphase-promoting complex subunit 1"/>
    <property type="match status" value="1"/>
</dbReference>
<dbReference type="GO" id="GO:0051301">
    <property type="term" value="P:cell division"/>
    <property type="evidence" value="ECO:0007669"/>
    <property type="project" value="UniProtKB-KW"/>
</dbReference>
<keyword evidence="7" id="KW-0498">Mitosis</keyword>
<keyword evidence="11" id="KW-1133">Transmembrane helix</keyword>
<organism evidence="15 16">
    <name type="scientific">Elaeis guineensis var. tenera</name>
    <name type="common">Oil palm</name>
    <dbReference type="NCBI Taxonomy" id="51953"/>
    <lineage>
        <taxon>Eukaryota</taxon>
        <taxon>Viridiplantae</taxon>
        <taxon>Streptophyta</taxon>
        <taxon>Embryophyta</taxon>
        <taxon>Tracheophyta</taxon>
        <taxon>Spermatophyta</taxon>
        <taxon>Magnoliopsida</taxon>
        <taxon>Liliopsida</taxon>
        <taxon>Arecaceae</taxon>
        <taxon>Arecoideae</taxon>
        <taxon>Cocoseae</taxon>
        <taxon>Elaeidinae</taxon>
        <taxon>Elaeis</taxon>
    </lineage>
</organism>
<evidence type="ECO:0000259" key="12">
    <source>
        <dbReference type="Pfam" id="PF12859"/>
    </source>
</evidence>
<dbReference type="Pfam" id="PF21282">
    <property type="entry name" value="APC1_3rd"/>
    <property type="match status" value="1"/>
</dbReference>
<evidence type="ECO:0000259" key="13">
    <source>
        <dbReference type="Pfam" id="PF18122"/>
    </source>
</evidence>
<keyword evidence="10" id="KW-0131">Cell cycle</keyword>
<evidence type="ECO:0000256" key="7">
    <source>
        <dbReference type="ARBA" id="ARBA00022776"/>
    </source>
</evidence>
<comment type="pathway">
    <text evidence="2">Protein modification; protein ubiquitination.</text>
</comment>
<dbReference type="GO" id="GO:0070979">
    <property type="term" value="P:protein K11-linked ubiquitination"/>
    <property type="evidence" value="ECO:0007669"/>
    <property type="project" value="TreeGrafter"/>
</dbReference>
<sequence length="1442" mass="159899">MSSIGVRYLTVLGEFKPFGLIAEVLDGKPSDDAAEKYGYFLFDPEVARERDDPLAADLDFSTPSTSADHSDHELFIRGNRIIWSTGSRVHKRYTSPNTILMACWCRMDAISDALLCVLQIDTLSIYSASGEVVCIPLPYAVASIWPLPFGLLLQKLIDGNRPISSSSSLLNARDLSRPCKEYGLSHHSTRHIHSFEPVIKESGAMLSSHLILKHPMEEPQAAYLEERGKLNIMKDFEEKTIWTSDVIPLMASYHKGKLQHSVWSVDIATNPGTVNASSSVNTVPSELFTQDFSLRRIWQGKCSQSAASKVFLATDIDGVPVICFLLHEQKTLLAIRLQIDEGNGEAIIDIKPHLSWSIPAIAAAPVTVTRPRVKVGLLSFTDIVVLDSENYLLLYSGRECLCRYLLPNGLGKGPLSHREKSSGIADMCFDLKITGVEDAVEGRINVITNNGQVAFCLMLLHKMDIFRYICHGMNDGDPYFSFISASIETPEKVAFFPVRRLLCSARPVPVQTSVNPSASDQDVQQHQLWNLAQRTTALPFGRGAFTLATTYTLLTEALVVPKLVLAGRLPAQQNATVNIDPNIRNMSELRCWPEFHNGVAAGLRLAPFQGKMSRTWILYNKPEEPNYTHAGLLLALGLHEHLRVLTSTDLYRYLSQEHDITTLGILLGMAASHRGTMNPAISKMLYLHIPSRYPSSFPEVELPTILQSAALMSIGLLYEGSAHPLTMKILLGEIGRRSGGDNVLEREGYAVAAGAALGLVALGRGKDAFGFMDTFMDRLFQYIGERGVSNEICLTSVQTTDDHNRNVGQMMDGEQINVDVTAPGATIALALIFLKTESEVVASRLHIPVTHFDLQYVRPDFIMLRIIARNLIMWCRIRPSSDWIESQIPEIVKVGVLRLEEGVMDGDEYDVDALVQAYVNIVAGACISLGLKYAGTKSGDAQELLYNYAIYFLNELKHVPITSVNALPKGLLQYVDRGTLEICLHLIVLSLSVVMAGSGHLQTFRLLRYLRGRRSADGHIHYGIQIAVNLAIGFLFLGGGMQTFSTGNSAIAALLNTLYPRLPTGPNDNRCHLQAFRHLYVIAAESRWVQTVDVDTGLPVYCPLEVTVRETEHYAETTFCEVTPCILPERSLLKSVQVCGPRYWPQVVELAPEDKPWWRSGDKGDPFNGGLLYIKRKVGSCSYVDDPIGCQSLLSRAMHKVCDALELCSSTTDIGSNCEPGSFKVDQLVGTFSADPSLIAFAQLCCDSYWNNRSDANFQEFCSQVLFECVSKDRPALLQVYLSLYTMIGSMWEQMKSGALVFQDSLFLSSLKLALAYNEALISGKLSCNGRGIIQSTFMESIRKCIEEILANSKKLRDNFLIYLDLGKWPSSQSDGDQMDAMHLSWYLLWYDIPPPHVVKSAIQKIKLKAPMSLSMVPLLRLLLPTTHAKGITEIDKFISRG</sequence>
<feature type="transmembrane region" description="Helical" evidence="11">
    <location>
        <begin position="984"/>
        <end position="1001"/>
    </location>
</feature>
<dbReference type="PANTHER" id="PTHR12827">
    <property type="entry name" value="MEIOTIC CHECKPOINT REGULATOR TSG24 FAMILY MEMBER"/>
    <property type="match status" value="1"/>
</dbReference>
<keyword evidence="8" id="KW-0833">Ubl conjugation pathway</keyword>
<dbReference type="InterPro" id="IPR049255">
    <property type="entry name" value="Apc1_N"/>
</dbReference>
<dbReference type="RefSeq" id="XP_029120207.1">
    <property type="nucleotide sequence ID" value="XM_029264374.1"/>
</dbReference>
<keyword evidence="11" id="KW-0472">Membrane</keyword>
<accession>A0A8N4I8P0</accession>
<keyword evidence="5" id="KW-0132">Cell division</keyword>
<name>A0A8N4I8P0_ELAGV</name>
<feature type="domain" description="Anaphase-promoting complex subunit 1 C-terminal" evidence="13">
    <location>
        <begin position="1227"/>
        <end position="1394"/>
    </location>
</feature>
<dbReference type="GO" id="GO:0007091">
    <property type="term" value="P:metaphase/anaphase transition of mitotic cell cycle"/>
    <property type="evidence" value="ECO:0007669"/>
    <property type="project" value="TreeGrafter"/>
</dbReference>
<comment type="similarity">
    <text evidence="3">Belongs to the APC1 family.</text>
</comment>
<evidence type="ECO:0000256" key="9">
    <source>
        <dbReference type="ARBA" id="ARBA00023242"/>
    </source>
</evidence>
<keyword evidence="9" id="KW-0539">Nucleus</keyword>
<feature type="domain" description="Anaphase-promoting complex subunit 1 N-terminal" evidence="12">
    <location>
        <begin position="65"/>
        <end position="266"/>
    </location>
</feature>
<keyword evidence="6" id="KW-0677">Repeat</keyword>
<feature type="domain" description="Anaphase-promoting complex subunit 1 N-terminal" evidence="12">
    <location>
        <begin position="284"/>
        <end position="454"/>
    </location>
</feature>
<dbReference type="Pfam" id="PF18122">
    <property type="entry name" value="APC1_C"/>
    <property type="match status" value="1"/>
</dbReference>
<evidence type="ECO:0000256" key="2">
    <source>
        <dbReference type="ARBA" id="ARBA00004906"/>
    </source>
</evidence>
<dbReference type="InterPro" id="IPR024990">
    <property type="entry name" value="Apc1"/>
</dbReference>
<keyword evidence="11" id="KW-0812">Transmembrane</keyword>
<dbReference type="Gene3D" id="1.25.10.10">
    <property type="entry name" value="Leucine-rich Repeat Variant"/>
    <property type="match status" value="2"/>
</dbReference>
<evidence type="ECO:0000256" key="4">
    <source>
        <dbReference type="ARBA" id="ARBA00016070"/>
    </source>
</evidence>
<dbReference type="Proteomes" id="UP000504607">
    <property type="component" value="Chromosome 5"/>
</dbReference>
<evidence type="ECO:0000256" key="1">
    <source>
        <dbReference type="ARBA" id="ARBA00004123"/>
    </source>
</evidence>
<dbReference type="InterPro" id="IPR041221">
    <property type="entry name" value="APC1_C"/>
</dbReference>
<comment type="subcellular location">
    <subcellularLocation>
        <location evidence="1">Nucleus</location>
    </subcellularLocation>
</comment>
<gene>
    <name evidence="16" type="primary">LOC105044695</name>
</gene>
<evidence type="ECO:0000256" key="6">
    <source>
        <dbReference type="ARBA" id="ARBA00022737"/>
    </source>
</evidence>
<evidence type="ECO:0000313" key="16">
    <source>
        <dbReference type="RefSeq" id="XP_029120207.1"/>
    </source>
</evidence>
<evidence type="ECO:0000256" key="5">
    <source>
        <dbReference type="ARBA" id="ARBA00022618"/>
    </source>
</evidence>
<evidence type="ECO:0000256" key="11">
    <source>
        <dbReference type="SAM" id="Phobius"/>
    </source>
</evidence>